<gene>
    <name evidence="4" type="ORF">D9V34_04555</name>
</gene>
<keyword evidence="2" id="KW-0472">Membrane</keyword>
<evidence type="ECO:0000313" key="5">
    <source>
        <dbReference type="Proteomes" id="UP000269438"/>
    </source>
</evidence>
<feature type="signal peptide" evidence="3">
    <location>
        <begin position="1"/>
        <end position="22"/>
    </location>
</feature>
<evidence type="ECO:0000256" key="3">
    <source>
        <dbReference type="SAM" id="SignalP"/>
    </source>
</evidence>
<proteinExistence type="predicted"/>
<dbReference type="Gene3D" id="2.60.40.2700">
    <property type="match status" value="4"/>
</dbReference>
<protein>
    <recommendedName>
        <fullName evidence="6">Ig-like domain-containing protein</fullName>
    </recommendedName>
</protein>
<evidence type="ECO:0000256" key="2">
    <source>
        <dbReference type="SAM" id="Phobius"/>
    </source>
</evidence>
<feature type="region of interest" description="Disordered" evidence="1">
    <location>
        <begin position="775"/>
        <end position="814"/>
    </location>
</feature>
<comment type="caution">
    <text evidence="4">The sequence shown here is derived from an EMBL/GenBank/DDBJ whole genome shotgun (WGS) entry which is preliminary data.</text>
</comment>
<evidence type="ECO:0000256" key="1">
    <source>
        <dbReference type="SAM" id="MobiDB-lite"/>
    </source>
</evidence>
<feature type="transmembrane region" description="Helical" evidence="2">
    <location>
        <begin position="827"/>
        <end position="848"/>
    </location>
</feature>
<feature type="chain" id="PRO_5018011654" description="Ig-like domain-containing protein" evidence="3">
    <location>
        <begin position="23"/>
        <end position="857"/>
    </location>
</feature>
<keyword evidence="2" id="KW-1133">Transmembrane helix</keyword>
<evidence type="ECO:0008006" key="6">
    <source>
        <dbReference type="Google" id="ProtNLM"/>
    </source>
</evidence>
<sequence>MLGLLVALLAGPLLAVPVSAVAADTRPQLVPTMSPIPVRAISELNSTLLAPYPVPWKYENSVVDNSVINLDYQWYVDGAPVPQAQGGNLHQFNITGDDVGKQVWAVITASMIDNTLKPGSVETTRSVATPYALEITDPRPSTSEPVAGAPLSASVTFLAPGERDMKMFPEAMRPKVSWTWISGDSTPLASRPNTSTWGSTVLAPTQAQIDAGITVTAVATWPGSTTATRTTRVVWKKITSGTAEITGTPAVGDTLTAVTRDWEPGISLGYTWSTTDGRDIPGAYSRTFTPTVDQAGKSVRVQVWASASNRATARVTSASVAIPMLSLAGVTGTIVGDPVVEGTLRALAVHPDGAPVTGSGYQWYVNGGYIFGANRETYTPSVADLGKTFTVRFTASRVGYTSVNVTGTASGPTRPGTQPAALGLTSSGTPRVGDPLTLAVSGASPGSQISFEWFRLDQPGHTADGATYTPQRTDAHQVVRGLARVTKAGFDTRVLTLDFPVAPADFGDSIAEISGDPRVGEVLSARSSGWGDVEPSTFTYRWFATDDPAQTLGTEATLTPSPALRERQVAVEVTGSALGYADKSVLSTPVVITEDTNLEVHLTGIASAWSTLTAAASSTTPDVALQYRWEAPGVALAATAGSEGPTLALDPAWIGSRVRLTVTATAPGFNPVTRTLESEPITEASFEEPTLALSGALLVGQRISVSAHGWGLTPDTQIPTWYLDGVPIPDAHNPVLDITPDMRGAVLSVEFVATRDGVLPLASTRTDLGRVSALEPVQPHPGVSGTSPSARDGHPKPRLGTVGAATRAHQTGSAAARGLADTGAADLGGLPLVLAVTLGLGLALRVGAGTIRRGARG</sequence>
<reference evidence="4 5" key="1">
    <citation type="submission" date="2018-10" db="EMBL/GenBank/DDBJ databases">
        <authorList>
            <person name="Li J."/>
        </authorList>
    </citation>
    <scope>NUCLEOTIDE SEQUENCE [LARGE SCALE GENOMIC DNA]</scope>
    <source>
        <strain evidence="4 5">JCM 11654</strain>
    </source>
</reference>
<keyword evidence="3" id="KW-0732">Signal</keyword>
<dbReference type="Proteomes" id="UP000269438">
    <property type="component" value="Unassembled WGS sequence"/>
</dbReference>
<dbReference type="AlphaFoldDB" id="A0A3L7AV66"/>
<organism evidence="4 5">
    <name type="scientific">Mycetocola lacteus</name>
    <dbReference type="NCBI Taxonomy" id="76637"/>
    <lineage>
        <taxon>Bacteria</taxon>
        <taxon>Bacillati</taxon>
        <taxon>Actinomycetota</taxon>
        <taxon>Actinomycetes</taxon>
        <taxon>Micrococcales</taxon>
        <taxon>Microbacteriaceae</taxon>
        <taxon>Mycetocola</taxon>
    </lineage>
</organism>
<keyword evidence="2" id="KW-0812">Transmembrane</keyword>
<evidence type="ECO:0000313" key="4">
    <source>
        <dbReference type="EMBL" id="RLP84074.1"/>
    </source>
</evidence>
<name>A0A3L7AV66_9MICO</name>
<dbReference type="EMBL" id="RCUY01000002">
    <property type="protein sequence ID" value="RLP84074.1"/>
    <property type="molecule type" value="Genomic_DNA"/>
</dbReference>
<keyword evidence="5" id="KW-1185">Reference proteome</keyword>
<accession>A0A3L7AV66</accession>